<name>A0A6N7R319_9BACI</name>
<evidence type="ECO:0000313" key="2">
    <source>
        <dbReference type="Proteomes" id="UP000435187"/>
    </source>
</evidence>
<dbReference type="EMBL" id="WJEE01000013">
    <property type="protein sequence ID" value="MRI66236.1"/>
    <property type="molecule type" value="Genomic_DNA"/>
</dbReference>
<organism evidence="1 2">
    <name type="scientific">Gracilibacillus thailandensis</name>
    <dbReference type="NCBI Taxonomy" id="563735"/>
    <lineage>
        <taxon>Bacteria</taxon>
        <taxon>Bacillati</taxon>
        <taxon>Bacillota</taxon>
        <taxon>Bacilli</taxon>
        <taxon>Bacillales</taxon>
        <taxon>Bacillaceae</taxon>
        <taxon>Gracilibacillus</taxon>
    </lineage>
</organism>
<proteinExistence type="predicted"/>
<dbReference type="AlphaFoldDB" id="A0A6N7R319"/>
<reference evidence="1 2" key="1">
    <citation type="submission" date="2019-10" db="EMBL/GenBank/DDBJ databases">
        <title>Gracilibacillus salitolerans sp. nov., a moderate halophile isolated from a saline soil in northwest China.</title>
        <authorList>
            <person name="Gan L."/>
        </authorList>
    </citation>
    <scope>NUCLEOTIDE SEQUENCE [LARGE SCALE GENOMIC DNA]</scope>
    <source>
        <strain evidence="1 2">TP2-8</strain>
    </source>
</reference>
<gene>
    <name evidence="1" type="ORF">GH885_07730</name>
</gene>
<sequence length="67" mass="8064">MRLSEVFEENKEREFHGKIRVAIYDDNDNLINDKVISLEPGETKQINTDFGDPNFSWFRYEFYPEES</sequence>
<evidence type="ECO:0000313" key="1">
    <source>
        <dbReference type="EMBL" id="MRI66236.1"/>
    </source>
</evidence>
<protein>
    <submittedName>
        <fullName evidence="1">Uncharacterized protein</fullName>
    </submittedName>
</protein>
<dbReference type="RefSeq" id="WP_153834983.1">
    <property type="nucleotide sequence ID" value="NZ_JBHUMW010000047.1"/>
</dbReference>
<accession>A0A6N7R319</accession>
<comment type="caution">
    <text evidence="1">The sequence shown here is derived from an EMBL/GenBank/DDBJ whole genome shotgun (WGS) entry which is preliminary data.</text>
</comment>
<keyword evidence="2" id="KW-1185">Reference proteome</keyword>
<dbReference type="Proteomes" id="UP000435187">
    <property type="component" value="Unassembled WGS sequence"/>
</dbReference>